<dbReference type="Pfam" id="PF09346">
    <property type="entry name" value="SMI1_KNR4"/>
    <property type="match status" value="1"/>
</dbReference>
<dbReference type="EMBL" id="CP002403">
    <property type="protein sequence ID" value="ADU20936.1"/>
    <property type="molecule type" value="Genomic_DNA"/>
</dbReference>
<dbReference type="Gene3D" id="3.40.1580.10">
    <property type="entry name" value="SMI1/KNR4-like"/>
    <property type="match status" value="1"/>
</dbReference>
<dbReference type="HOGENOM" id="CLU_152414_1_0_9"/>
<accession>E6UEI1</accession>
<evidence type="ECO:0000313" key="2">
    <source>
        <dbReference type="EMBL" id="ADU20936.1"/>
    </source>
</evidence>
<dbReference type="eggNOG" id="ENOG5033A9S">
    <property type="taxonomic scope" value="Bacteria"/>
</dbReference>
<dbReference type="AlphaFoldDB" id="E6UEI1"/>
<dbReference type="SUPFAM" id="SSF160631">
    <property type="entry name" value="SMI1/KNR4-like"/>
    <property type="match status" value="1"/>
</dbReference>
<feature type="domain" description="Knr4/Smi1-like" evidence="1">
    <location>
        <begin position="22"/>
        <end position="117"/>
    </location>
</feature>
<sequence length="127" mass="14029">MEIFDRFEFAEPYRGEPIEDVGGVLLPEDYLAFMHEHDGGEGEVCGTYLVLFPLEDLKMVTDNYDAAELLPGCVIIGGDGGGELYGVDENGRYFNVPAMIDRKDITYLGDSFEAFIKNAAAMWEGDG</sequence>
<name>E6UEI1_RUMA7</name>
<protein>
    <submittedName>
        <fullName evidence="2">Cell wall assembly/cell proliferation coordinating protein, KNR4-like protein</fullName>
    </submittedName>
</protein>
<organism evidence="2 3">
    <name type="scientific">Ruminococcus albus (strain ATCC 27210 / DSM 20455 / JCM 14654 / NCDO 2250 / 7)</name>
    <dbReference type="NCBI Taxonomy" id="697329"/>
    <lineage>
        <taxon>Bacteria</taxon>
        <taxon>Bacillati</taxon>
        <taxon>Bacillota</taxon>
        <taxon>Clostridia</taxon>
        <taxon>Eubacteriales</taxon>
        <taxon>Oscillospiraceae</taxon>
        <taxon>Ruminococcus</taxon>
    </lineage>
</organism>
<evidence type="ECO:0000259" key="1">
    <source>
        <dbReference type="Pfam" id="PF09346"/>
    </source>
</evidence>
<dbReference type="InterPro" id="IPR037883">
    <property type="entry name" value="Knr4/Smi1-like_sf"/>
</dbReference>
<dbReference type="Proteomes" id="UP000006919">
    <property type="component" value="Chromosome"/>
</dbReference>
<dbReference type="KEGG" id="ral:Rumal_0381"/>
<gene>
    <name evidence="2" type="ordered locus">Rumal_0381</name>
</gene>
<dbReference type="STRING" id="697329.Rumal_0381"/>
<reference evidence="2 3" key="1">
    <citation type="journal article" date="2011" name="J. Bacteriol.">
        <title>Complete genome of the cellulolytic ruminal bacterium Ruminococcus albus 7.</title>
        <authorList>
            <person name="Suen G."/>
            <person name="Stevenson D.M."/>
            <person name="Bruce D.C."/>
            <person name="Chertkov O."/>
            <person name="Copeland A."/>
            <person name="Cheng J.F."/>
            <person name="Detter C."/>
            <person name="Detter J.C."/>
            <person name="Goodwin L.A."/>
            <person name="Han C.S."/>
            <person name="Hauser L.J."/>
            <person name="Ivanova N.N."/>
            <person name="Kyrpides N.C."/>
            <person name="Land M.L."/>
            <person name="Lapidus A."/>
            <person name="Lucas S."/>
            <person name="Ovchinnikova G."/>
            <person name="Pitluck S."/>
            <person name="Tapia R."/>
            <person name="Woyke T."/>
            <person name="Boyum J."/>
            <person name="Mead D."/>
            <person name="Weimer P.J."/>
        </authorList>
    </citation>
    <scope>NUCLEOTIDE SEQUENCE [LARGE SCALE GENOMIC DNA]</scope>
    <source>
        <strain evidence="3">ATCC 27210 / DSM 20455 / JCM 14654 / NCDO 2250 / 7</strain>
    </source>
</reference>
<dbReference type="RefSeq" id="WP_013497128.1">
    <property type="nucleotide sequence ID" value="NC_014833.1"/>
</dbReference>
<dbReference type="InterPro" id="IPR018958">
    <property type="entry name" value="Knr4/Smi1-like_dom"/>
</dbReference>
<proteinExistence type="predicted"/>
<dbReference type="OrthoDB" id="9795554at2"/>
<evidence type="ECO:0000313" key="3">
    <source>
        <dbReference type="Proteomes" id="UP000006919"/>
    </source>
</evidence>